<feature type="transmembrane region" description="Helical" evidence="1">
    <location>
        <begin position="119"/>
        <end position="138"/>
    </location>
</feature>
<name>A0A3G4VMR4_9VIBR</name>
<evidence type="ECO:0000256" key="1">
    <source>
        <dbReference type="SAM" id="Phobius"/>
    </source>
</evidence>
<reference evidence="2 3" key="1">
    <citation type="submission" date="2018-11" db="EMBL/GenBank/DDBJ databases">
        <title>Complete Genome Sequence of Vbrio mediterranei 117-T6: a Potential Pathogen Bacteria Isolated from the Conchocelis of Pyropia.</title>
        <authorList>
            <person name="Liu Q."/>
        </authorList>
    </citation>
    <scope>NUCLEOTIDE SEQUENCE [LARGE SCALE GENOMIC DNA]</scope>
    <source>
        <strain evidence="2 3">117-T6</strain>
    </source>
</reference>
<protein>
    <submittedName>
        <fullName evidence="2">YgjV family protein</fullName>
    </submittedName>
</protein>
<evidence type="ECO:0000313" key="2">
    <source>
        <dbReference type="EMBL" id="AYV24161.1"/>
    </source>
</evidence>
<feature type="transmembrane region" description="Helical" evidence="1">
    <location>
        <begin position="30"/>
        <end position="57"/>
    </location>
</feature>
<dbReference type="InterPro" id="IPR019629">
    <property type="entry name" value="Uncharacterised_HI1736/YgjV"/>
</dbReference>
<evidence type="ECO:0000313" key="3">
    <source>
        <dbReference type="Proteomes" id="UP000279760"/>
    </source>
</evidence>
<keyword evidence="1" id="KW-1133">Transmembrane helix</keyword>
<dbReference type="Proteomes" id="UP000279760">
    <property type="component" value="Chromosome 2"/>
</dbReference>
<feature type="transmembrane region" description="Helical" evidence="1">
    <location>
        <begin position="69"/>
        <end position="90"/>
    </location>
</feature>
<dbReference type="RefSeq" id="WP_124941807.1">
    <property type="nucleotide sequence ID" value="NZ_CP033578.1"/>
</dbReference>
<proteinExistence type="predicted"/>
<accession>A0A3G4VMR4</accession>
<keyword evidence="1" id="KW-0472">Membrane</keyword>
<organism evidence="2 3">
    <name type="scientific">Vibrio mediterranei</name>
    <dbReference type="NCBI Taxonomy" id="689"/>
    <lineage>
        <taxon>Bacteria</taxon>
        <taxon>Pseudomonadati</taxon>
        <taxon>Pseudomonadota</taxon>
        <taxon>Gammaproteobacteria</taxon>
        <taxon>Vibrionales</taxon>
        <taxon>Vibrionaceae</taxon>
        <taxon>Vibrio</taxon>
    </lineage>
</organism>
<dbReference type="Pfam" id="PF10688">
    <property type="entry name" value="Imp-YgjV"/>
    <property type="match status" value="1"/>
</dbReference>
<keyword evidence="1" id="KW-0812">Transmembrane</keyword>
<feature type="transmembrane region" description="Helical" evidence="1">
    <location>
        <begin position="96"/>
        <end position="112"/>
    </location>
</feature>
<dbReference type="EMBL" id="CP033578">
    <property type="protein sequence ID" value="AYV24161.1"/>
    <property type="molecule type" value="Genomic_DNA"/>
</dbReference>
<dbReference type="AlphaFoldDB" id="A0A3G4VMR4"/>
<sequence>MSSELIQALGFMAFGVNLLAGSTVNDNRMRALICCSCLLFSTHYFFMGAVVAAINLLINSVRAFVSLRFKGAPMFWLFLAIQTVMTITFYSEAKDLLPWLASSLSCWALFLGHGLKMRLAFLLCTLIWLVNAVIVGSYGGMLNDTFNAIVLSTTVYRLYRLECQPSKET</sequence>
<gene>
    <name evidence="2" type="ORF">ECB94_23125</name>
</gene>